<protein>
    <submittedName>
        <fullName evidence="1">Uncharacterized protein</fullName>
    </submittedName>
</protein>
<dbReference type="Proteomes" id="UP000494170">
    <property type="component" value="Unassembled WGS sequence"/>
</dbReference>
<proteinExistence type="predicted"/>
<evidence type="ECO:0000313" key="1">
    <source>
        <dbReference type="EMBL" id="VWB33128.1"/>
    </source>
</evidence>
<accession>A0A6P2IRN1</accession>
<dbReference type="EMBL" id="CABVPY010000007">
    <property type="protein sequence ID" value="VWB33128.1"/>
    <property type="molecule type" value="Genomic_DNA"/>
</dbReference>
<dbReference type="InterPro" id="IPR016084">
    <property type="entry name" value="Haem_Oase-like_multi-hlx"/>
</dbReference>
<dbReference type="AlphaFoldDB" id="A0A6P2IRN1"/>
<gene>
    <name evidence="1" type="ORF">BLA6863_01429</name>
</gene>
<sequence length="282" mass="32106">MSNMSKIAGVEIALVSNPEVRNALYEAYEQASDATAVIESFFDEFTARAWNETARCLFFKNWRSPGTGAASFCALTFRLLGTAEQTESATHRDVLYRCATRLSEVSHEDVGIGGVDHQQLYDDFANRLAGTDAWKLDRYAIHGLKEVIPASRRYRQNGEDLGRAMLISLPEELYNHAEFTFAASRFSRWHRDVLKRPEDTWKQDLAFIHDHLGETERGHFASLVQGFDDFCSATEFVPDWSLLRQSSVDLLNDMARYYRKLSNHLHDAEAGRLASPRQPEFA</sequence>
<organism evidence="1 2">
    <name type="scientific">Burkholderia lata (strain ATCC 17760 / DSM 23089 / LMG 22485 / NCIMB 9086 / R18194 / 383)</name>
    <dbReference type="NCBI Taxonomy" id="482957"/>
    <lineage>
        <taxon>Bacteria</taxon>
        <taxon>Pseudomonadati</taxon>
        <taxon>Pseudomonadota</taxon>
        <taxon>Betaproteobacteria</taxon>
        <taxon>Burkholderiales</taxon>
        <taxon>Burkholderiaceae</taxon>
        <taxon>Burkholderia</taxon>
        <taxon>Burkholderia cepacia complex</taxon>
    </lineage>
</organism>
<reference evidence="1 2" key="1">
    <citation type="submission" date="2019-09" db="EMBL/GenBank/DDBJ databases">
        <authorList>
            <person name="Depoorter E."/>
        </authorList>
    </citation>
    <scope>NUCLEOTIDE SEQUENCE [LARGE SCALE GENOMIC DNA]</scope>
    <source>
        <strain evidence="1">LMG 6863</strain>
    </source>
</reference>
<dbReference type="RefSeq" id="WP_174938615.1">
    <property type="nucleotide sequence ID" value="NZ_CABVPY010000007.1"/>
</dbReference>
<evidence type="ECO:0000313" key="2">
    <source>
        <dbReference type="Proteomes" id="UP000494170"/>
    </source>
</evidence>
<dbReference type="Gene3D" id="1.20.910.10">
    <property type="entry name" value="Heme oxygenase-like"/>
    <property type="match status" value="1"/>
</dbReference>
<name>A0A6P2IRN1_BURL3</name>